<dbReference type="EMBL" id="ML003256">
    <property type="protein sequence ID" value="RKP34311.1"/>
    <property type="molecule type" value="Genomic_DNA"/>
</dbReference>
<feature type="compositionally biased region" description="Basic residues" evidence="1">
    <location>
        <begin position="12"/>
        <end position="22"/>
    </location>
</feature>
<dbReference type="AlphaFoldDB" id="A0A4P9ZNW1"/>
<feature type="compositionally biased region" description="Polar residues" evidence="1">
    <location>
        <begin position="309"/>
        <end position="318"/>
    </location>
</feature>
<feature type="compositionally biased region" description="Low complexity" evidence="1">
    <location>
        <begin position="89"/>
        <end position="105"/>
    </location>
</feature>
<keyword evidence="3" id="KW-1185">Reference proteome</keyword>
<feature type="region of interest" description="Disordered" evidence="1">
    <location>
        <begin position="1"/>
        <end position="37"/>
    </location>
</feature>
<feature type="compositionally biased region" description="Polar residues" evidence="1">
    <location>
        <begin position="106"/>
        <end position="135"/>
    </location>
</feature>
<gene>
    <name evidence="2" type="ORF">BJ085DRAFT_31898</name>
</gene>
<organism evidence="2 3">
    <name type="scientific">Dimargaris cristalligena</name>
    <dbReference type="NCBI Taxonomy" id="215637"/>
    <lineage>
        <taxon>Eukaryota</taxon>
        <taxon>Fungi</taxon>
        <taxon>Fungi incertae sedis</taxon>
        <taxon>Zoopagomycota</taxon>
        <taxon>Kickxellomycotina</taxon>
        <taxon>Dimargaritomycetes</taxon>
        <taxon>Dimargaritales</taxon>
        <taxon>Dimargaritaceae</taxon>
        <taxon>Dimargaris</taxon>
    </lineage>
</organism>
<feature type="region of interest" description="Disordered" evidence="1">
    <location>
        <begin position="52"/>
        <end position="140"/>
    </location>
</feature>
<feature type="compositionally biased region" description="Polar residues" evidence="1">
    <location>
        <begin position="79"/>
        <end position="88"/>
    </location>
</feature>
<feature type="compositionally biased region" description="Low complexity" evidence="1">
    <location>
        <begin position="275"/>
        <end position="289"/>
    </location>
</feature>
<proteinExistence type="predicted"/>
<evidence type="ECO:0000256" key="1">
    <source>
        <dbReference type="SAM" id="MobiDB-lite"/>
    </source>
</evidence>
<accession>A0A4P9ZNW1</accession>
<reference evidence="3" key="1">
    <citation type="journal article" date="2018" name="Nat. Microbiol.">
        <title>Leveraging single-cell genomics to expand the fungal tree of life.</title>
        <authorList>
            <person name="Ahrendt S.R."/>
            <person name="Quandt C.A."/>
            <person name="Ciobanu D."/>
            <person name="Clum A."/>
            <person name="Salamov A."/>
            <person name="Andreopoulos B."/>
            <person name="Cheng J.F."/>
            <person name="Woyke T."/>
            <person name="Pelin A."/>
            <person name="Henrissat B."/>
            <person name="Reynolds N.K."/>
            <person name="Benny G.L."/>
            <person name="Smith M.E."/>
            <person name="James T.Y."/>
            <person name="Grigoriev I.V."/>
        </authorList>
    </citation>
    <scope>NUCLEOTIDE SEQUENCE [LARGE SCALE GENOMIC DNA]</scope>
    <source>
        <strain evidence="3">RSA 468</strain>
    </source>
</reference>
<dbReference type="Proteomes" id="UP000268162">
    <property type="component" value="Unassembled WGS sequence"/>
</dbReference>
<protein>
    <submittedName>
        <fullName evidence="2">Uncharacterized protein</fullName>
    </submittedName>
</protein>
<sequence length="478" mass="50150">MGPIVPAPAAHIGRRRPRKPIQPRKSLSATSNRPVLPHILVPSFADLNIADNRHAGSSLSPRHPRDDRLARPSRPATITPHSPTSTSMPKSDSPGSPVSGSAPASTNQAMTLTPLDTPTESRWSPPSPTSGTSQDRNTEAGVGVNRAHHLSTESLSATAVPSRAVSPGSTWGAVVGPSLGISIRYFPQKGTIFTKYAEDPQQDRQRISTDVYEQYRIDPQALWLWSVIDPRSGPLYGTGYSLPHMSLSSSKRASASATGGHVSAQRRMGGGGSARGDNGSIPASDSDSVTGGGSGSSRTRKSHKRRDGSSNPAATPNSAKRFKRDQGLGSAKSGAAEGSPQMRRRTGAGDDQLATGEAIPSSPSLNNKRSLKSLNGAFEVMDLDLSSGPATGATSSAVSTHGDSTGPRGPTARASSRASTPVIGSDGEGSEYSVNDVSQHGYSTRRQQQIYYNALTHSAQAYEDSFKPASEISTRGKW</sequence>
<feature type="compositionally biased region" description="Low complexity" evidence="1">
    <location>
        <begin position="388"/>
        <end position="402"/>
    </location>
</feature>
<name>A0A4P9ZNW1_9FUNG</name>
<feature type="region of interest" description="Disordered" evidence="1">
    <location>
        <begin position="251"/>
        <end position="368"/>
    </location>
</feature>
<feature type="compositionally biased region" description="Polar residues" evidence="1">
    <location>
        <begin position="432"/>
        <end position="441"/>
    </location>
</feature>
<feature type="region of interest" description="Disordered" evidence="1">
    <location>
        <begin position="388"/>
        <end position="441"/>
    </location>
</feature>
<evidence type="ECO:0000313" key="2">
    <source>
        <dbReference type="EMBL" id="RKP34311.1"/>
    </source>
</evidence>
<evidence type="ECO:0000313" key="3">
    <source>
        <dbReference type="Proteomes" id="UP000268162"/>
    </source>
</evidence>